<reference evidence="5 6" key="1">
    <citation type="submission" date="2018-03" db="EMBL/GenBank/DDBJ databases">
        <authorList>
            <person name="Guldener U."/>
        </authorList>
    </citation>
    <scope>NUCLEOTIDE SEQUENCE [LARGE SCALE GENOMIC DNA]</scope>
    <source>
        <strain evidence="5 6">DAOM196992</strain>
    </source>
</reference>
<dbReference type="GO" id="GO:0019748">
    <property type="term" value="P:secondary metabolic process"/>
    <property type="evidence" value="ECO:0007669"/>
    <property type="project" value="TreeGrafter"/>
</dbReference>
<comment type="similarity">
    <text evidence="1">Belongs to the ATP-dependent AMP-binding enzyme family.</text>
</comment>
<dbReference type="Gene3D" id="3.30.300.30">
    <property type="match status" value="1"/>
</dbReference>
<dbReference type="SUPFAM" id="SSF56801">
    <property type="entry name" value="Acetyl-CoA synthetase-like"/>
    <property type="match status" value="1"/>
</dbReference>
<feature type="domain" description="AMP-dependent synthetase/ligase" evidence="3">
    <location>
        <begin position="104"/>
        <end position="549"/>
    </location>
</feature>
<protein>
    <submittedName>
        <fullName evidence="5">Related to 4-coumarate--CoA ligase 1</fullName>
    </submittedName>
</protein>
<dbReference type="PANTHER" id="PTHR24096:SF149">
    <property type="entry name" value="AMP-BINDING DOMAIN-CONTAINING PROTEIN-RELATED"/>
    <property type="match status" value="1"/>
</dbReference>
<dbReference type="GO" id="GO:0016405">
    <property type="term" value="F:CoA-ligase activity"/>
    <property type="evidence" value="ECO:0007669"/>
    <property type="project" value="TreeGrafter"/>
</dbReference>
<evidence type="ECO:0000313" key="5">
    <source>
        <dbReference type="EMBL" id="SPO35134.1"/>
    </source>
</evidence>
<evidence type="ECO:0000259" key="4">
    <source>
        <dbReference type="Pfam" id="PF13193"/>
    </source>
</evidence>
<dbReference type="PROSITE" id="PS00455">
    <property type="entry name" value="AMP_BINDING"/>
    <property type="match status" value="1"/>
</dbReference>
<dbReference type="Pfam" id="PF13193">
    <property type="entry name" value="AMP-binding_C"/>
    <property type="match status" value="1"/>
</dbReference>
<sequence>MAPTELSGPTVDFPQNLNVHSFVFSNPFQHAVNPDPKQYPDHTYDGQTVPPHKTSIIHDGSGATLSRARLQLDSLKVARSLRAIVGNPVACAPHANPNEPVHAPRTTVLLHLPNSLAWPILALGTFAASCTLSPISTHLSPRELAYILAKARPQVLVTTTGADGEGQLRKALDLLLQGEPQDQGVVKGAMIRAWARELAADWDQGRAARLQKGDSLPFRRRRVWTVDLAGGADYYGHALNKHGVSAAIDPRDWTNLLAPPPGSKQEGTIEGTSSVPFEVQPMSPEEQHHRAALMLWSSGTTGQSKGVLLSHRNCVANTQALWHYNMHFKGISRGDYGGGERWLALAPWCHVLGLCTLLLPAIALGATLVIPANPRFDLPTYLRTITKYRITFAHIAPAVAVALKTTPALDPSSPVSQGIDVSSISGFMTGGAPTSSEIIRIVHERTQRYIHMGYGTTETITITQTSGMGLDRDMYGPRDELGSVGFAAPNVSIRIQAPPGTSDESTNYRTQEIRDAAKRARERGERAPLDPSPVGEILVKAPAVMLGYFSGLSSEGGTSALDAEMTQGAFHPGGWYRSGDEGVFDAHGHVWITGRIKELIKVKGFQVPPAELDSLFAGHPKLADAGATSHQHEGLEEVLMLVVPKDRSVLASREKMQALMEELCEWVKDQTAHYKWPKFYLFAEAAPRNPTGKILRKDVAITSGTILMAPKTSRGPAKL</sequence>
<gene>
    <name evidence="5" type="ORF">PSFLO_00605</name>
</gene>
<dbReference type="InterPro" id="IPR025110">
    <property type="entry name" value="AMP-bd_C"/>
</dbReference>
<accession>A0A5C3ES43</accession>
<dbReference type="AlphaFoldDB" id="A0A5C3ES43"/>
<name>A0A5C3ES43_9BASI</name>
<dbReference type="Gene3D" id="3.40.50.12780">
    <property type="entry name" value="N-terminal domain of ligase-like"/>
    <property type="match status" value="1"/>
</dbReference>
<dbReference type="InterPro" id="IPR020845">
    <property type="entry name" value="AMP-binding_CS"/>
</dbReference>
<organism evidence="5 6">
    <name type="scientific">Pseudozyma flocculosa</name>
    <dbReference type="NCBI Taxonomy" id="84751"/>
    <lineage>
        <taxon>Eukaryota</taxon>
        <taxon>Fungi</taxon>
        <taxon>Dikarya</taxon>
        <taxon>Basidiomycota</taxon>
        <taxon>Ustilaginomycotina</taxon>
        <taxon>Ustilaginomycetes</taxon>
        <taxon>Ustilaginales</taxon>
        <taxon>Ustilaginaceae</taxon>
        <taxon>Pseudozyma</taxon>
    </lineage>
</organism>
<dbReference type="InterPro" id="IPR000873">
    <property type="entry name" value="AMP-dep_synth/lig_dom"/>
</dbReference>
<dbReference type="Pfam" id="PF00501">
    <property type="entry name" value="AMP-binding"/>
    <property type="match status" value="1"/>
</dbReference>
<proteinExistence type="inferred from homology"/>
<keyword evidence="6" id="KW-1185">Reference proteome</keyword>
<dbReference type="InterPro" id="IPR045851">
    <property type="entry name" value="AMP-bd_C_sf"/>
</dbReference>
<feature type="domain" description="AMP-binding enzyme C-terminal" evidence="4">
    <location>
        <begin position="611"/>
        <end position="693"/>
    </location>
</feature>
<keyword evidence="2 5" id="KW-0436">Ligase</keyword>
<dbReference type="InterPro" id="IPR042099">
    <property type="entry name" value="ANL_N_sf"/>
</dbReference>
<dbReference type="Gene3D" id="3.40.50.980">
    <property type="match status" value="1"/>
</dbReference>
<dbReference type="EMBL" id="OOIP01000001">
    <property type="protein sequence ID" value="SPO35134.1"/>
    <property type="molecule type" value="Genomic_DNA"/>
</dbReference>
<evidence type="ECO:0000256" key="1">
    <source>
        <dbReference type="ARBA" id="ARBA00006432"/>
    </source>
</evidence>
<evidence type="ECO:0000313" key="6">
    <source>
        <dbReference type="Proteomes" id="UP000323386"/>
    </source>
</evidence>
<evidence type="ECO:0000256" key="2">
    <source>
        <dbReference type="ARBA" id="ARBA00022598"/>
    </source>
</evidence>
<evidence type="ECO:0000259" key="3">
    <source>
        <dbReference type="Pfam" id="PF00501"/>
    </source>
</evidence>
<dbReference type="OrthoDB" id="6509636at2759"/>
<dbReference type="Proteomes" id="UP000323386">
    <property type="component" value="Unassembled WGS sequence"/>
</dbReference>
<dbReference type="PANTHER" id="PTHR24096">
    <property type="entry name" value="LONG-CHAIN-FATTY-ACID--COA LIGASE"/>
    <property type="match status" value="1"/>
</dbReference>